<dbReference type="Proteomes" id="UP001157946">
    <property type="component" value="Unassembled WGS sequence"/>
</dbReference>
<comment type="caution">
    <text evidence="4">The sequence shown here is derived from an EMBL/GenBank/DDBJ whole genome shotgun (WGS) entry which is preliminary data.</text>
</comment>
<evidence type="ECO:0000313" key="5">
    <source>
        <dbReference type="Proteomes" id="UP001157946"/>
    </source>
</evidence>
<proteinExistence type="inferred from homology"/>
<name>A0AA45WS26_9BACL</name>
<dbReference type="RefSeq" id="WP_022735683.1">
    <property type="nucleotide sequence ID" value="NZ_FXTU01000011.1"/>
</dbReference>
<dbReference type="EMBL" id="FXTU01000011">
    <property type="protein sequence ID" value="SMP34556.1"/>
    <property type="molecule type" value="Genomic_DNA"/>
</dbReference>
<gene>
    <name evidence="4" type="ORF">SAMN06265361_11164</name>
</gene>
<keyword evidence="5" id="KW-1185">Reference proteome</keyword>
<protein>
    <submittedName>
        <fullName evidence="4">Molecular chaperone IbpA, HSP20 family</fullName>
    </submittedName>
</protein>
<dbReference type="PROSITE" id="PS01031">
    <property type="entry name" value="SHSP"/>
    <property type="match status" value="1"/>
</dbReference>
<dbReference type="Pfam" id="PF00011">
    <property type="entry name" value="HSP20"/>
    <property type="match status" value="1"/>
</dbReference>
<dbReference type="AlphaFoldDB" id="A0AA45WS26"/>
<dbReference type="InterPro" id="IPR002068">
    <property type="entry name" value="A-crystallin/Hsp20_dom"/>
</dbReference>
<dbReference type="SUPFAM" id="SSF49764">
    <property type="entry name" value="HSP20-like chaperones"/>
    <property type="match status" value="1"/>
</dbReference>
<accession>A0AA45WS26</accession>
<dbReference type="InterPro" id="IPR008978">
    <property type="entry name" value="HSP20-like_chaperone"/>
</dbReference>
<organism evidence="4 5">
    <name type="scientific">Laceyella tengchongensis</name>
    <dbReference type="NCBI Taxonomy" id="574699"/>
    <lineage>
        <taxon>Bacteria</taxon>
        <taxon>Bacillati</taxon>
        <taxon>Bacillota</taxon>
        <taxon>Bacilli</taxon>
        <taxon>Bacillales</taxon>
        <taxon>Thermoactinomycetaceae</taxon>
        <taxon>Laceyella</taxon>
    </lineage>
</organism>
<evidence type="ECO:0000256" key="1">
    <source>
        <dbReference type="PROSITE-ProRule" id="PRU00285"/>
    </source>
</evidence>
<reference evidence="4" key="1">
    <citation type="submission" date="2017-05" db="EMBL/GenBank/DDBJ databases">
        <authorList>
            <person name="Varghese N."/>
            <person name="Submissions S."/>
        </authorList>
    </citation>
    <scope>NUCLEOTIDE SEQUENCE</scope>
    <source>
        <strain evidence="4">DSM 45262</strain>
    </source>
</reference>
<sequence length="141" mass="16000">MISQLSNKGWNQLARQFLGDDFFEDILSAAERKGPAADVYHGKNEVIVVVDLPGMDNIQSLEMKVENDTLWLSGRFSIPYNGYRMTLAERSRGEFQKCIPLGAPVSKNYTSARYRRGVLEIRFNKLPSKRGASKLRIKETS</sequence>
<evidence type="ECO:0000259" key="3">
    <source>
        <dbReference type="PROSITE" id="PS01031"/>
    </source>
</evidence>
<evidence type="ECO:0000313" key="4">
    <source>
        <dbReference type="EMBL" id="SMP34556.1"/>
    </source>
</evidence>
<dbReference type="Gene3D" id="2.60.40.790">
    <property type="match status" value="1"/>
</dbReference>
<feature type="domain" description="SHSP" evidence="3">
    <location>
        <begin position="28"/>
        <end position="140"/>
    </location>
</feature>
<dbReference type="CDD" id="cd06464">
    <property type="entry name" value="ACD_sHsps-like"/>
    <property type="match status" value="1"/>
</dbReference>
<evidence type="ECO:0000256" key="2">
    <source>
        <dbReference type="RuleBase" id="RU003616"/>
    </source>
</evidence>
<comment type="similarity">
    <text evidence="1 2">Belongs to the small heat shock protein (HSP20) family.</text>
</comment>